<dbReference type="GO" id="GO:0006260">
    <property type="term" value="P:DNA replication"/>
    <property type="evidence" value="ECO:0007669"/>
    <property type="project" value="UniProtKB-KW"/>
</dbReference>
<evidence type="ECO:0008006" key="9">
    <source>
        <dbReference type="Google" id="ProtNLM"/>
    </source>
</evidence>
<dbReference type="GO" id="GO:0003677">
    <property type="term" value="F:DNA binding"/>
    <property type="evidence" value="ECO:0007669"/>
    <property type="project" value="UniProtKB-KW"/>
</dbReference>
<dbReference type="GO" id="GO:0031390">
    <property type="term" value="C:Ctf18 RFC-like complex"/>
    <property type="evidence" value="ECO:0007669"/>
    <property type="project" value="InterPro"/>
</dbReference>
<reference evidence="7 8" key="1">
    <citation type="submission" date="2016-08" db="EMBL/GenBank/DDBJ databases">
        <title>Draft genome sequence of allopolyploid Zygosaccharomyces rouxii.</title>
        <authorList>
            <person name="Watanabe J."/>
            <person name="Uehara K."/>
            <person name="Mogi Y."/>
            <person name="Tsukioka Y."/>
        </authorList>
    </citation>
    <scope>NUCLEOTIDE SEQUENCE [LARGE SCALE GENOMIC DNA]</scope>
    <source>
        <strain evidence="7 8">NBRC 110957</strain>
    </source>
</reference>
<dbReference type="InterPro" id="IPR018607">
    <property type="entry name" value="Ctf8"/>
</dbReference>
<sequence length="127" mass="14652">MPSVNVSKRQLQTLLQSDQHQTSVSTPLGNMMLEIQGDLEVPRQWHEDQRFTTDGEHQMVRWGLLHIDTARNNATLFVGRKQRLLGSLVKLDTPLGLIKFNQQDGTVEMQDVFHYKVLFKSRPLPIM</sequence>
<keyword evidence="5" id="KW-0131">Cell cycle</keyword>
<proteinExistence type="inferred from homology"/>
<evidence type="ECO:0000313" key="8">
    <source>
        <dbReference type="Proteomes" id="UP000187013"/>
    </source>
</evidence>
<dbReference type="OrthoDB" id="121932at2759"/>
<evidence type="ECO:0000256" key="6">
    <source>
        <dbReference type="ARBA" id="ARBA00038447"/>
    </source>
</evidence>
<dbReference type="GO" id="GO:0007064">
    <property type="term" value="P:mitotic sister chromatid cohesion"/>
    <property type="evidence" value="ECO:0007669"/>
    <property type="project" value="InterPro"/>
</dbReference>
<dbReference type="PANTHER" id="PTHR28605">
    <property type="entry name" value="CTF8, CHROMOSOME TRANSMISSION FIDELITY FACTOR 8 HOMOLOG (S. CEREVISIAE)"/>
    <property type="match status" value="1"/>
</dbReference>
<comment type="similarity">
    <text evidence="6">Belongs to the CTF8 family.</text>
</comment>
<dbReference type="Pfam" id="PF09696">
    <property type="entry name" value="Ctf8"/>
    <property type="match status" value="1"/>
</dbReference>
<protein>
    <recommendedName>
        <fullName evidence="9">Chromosome transmission fidelity protein 8</fullName>
    </recommendedName>
</protein>
<organism evidence="7 8">
    <name type="scientific">Zygosaccharomyces rouxii</name>
    <dbReference type="NCBI Taxonomy" id="4956"/>
    <lineage>
        <taxon>Eukaryota</taxon>
        <taxon>Fungi</taxon>
        <taxon>Dikarya</taxon>
        <taxon>Ascomycota</taxon>
        <taxon>Saccharomycotina</taxon>
        <taxon>Saccharomycetes</taxon>
        <taxon>Saccharomycetales</taxon>
        <taxon>Saccharomycetaceae</taxon>
        <taxon>Zygosaccharomyces</taxon>
    </lineage>
</organism>
<evidence type="ECO:0000256" key="5">
    <source>
        <dbReference type="ARBA" id="ARBA00023306"/>
    </source>
</evidence>
<keyword evidence="4" id="KW-0539">Nucleus</keyword>
<evidence type="ECO:0000256" key="2">
    <source>
        <dbReference type="ARBA" id="ARBA00022705"/>
    </source>
</evidence>
<dbReference type="PANTHER" id="PTHR28605:SF1">
    <property type="entry name" value="CHROMOSOME TRANSMISSION FIDELITY FACTOR 8"/>
    <property type="match status" value="1"/>
</dbReference>
<evidence type="ECO:0000256" key="4">
    <source>
        <dbReference type="ARBA" id="ARBA00023242"/>
    </source>
</evidence>
<name>A0A1Q3A9T3_ZYGRO</name>
<dbReference type="EMBL" id="BDGX01000033">
    <property type="protein sequence ID" value="GAV52360.1"/>
    <property type="molecule type" value="Genomic_DNA"/>
</dbReference>
<evidence type="ECO:0000256" key="1">
    <source>
        <dbReference type="ARBA" id="ARBA00004123"/>
    </source>
</evidence>
<comment type="caution">
    <text evidence="7">The sequence shown here is derived from an EMBL/GenBank/DDBJ whole genome shotgun (WGS) entry which is preliminary data.</text>
</comment>
<gene>
    <name evidence="7" type="ORF">ZYGR_0AG03510</name>
</gene>
<keyword evidence="3" id="KW-0238">DNA-binding</keyword>
<dbReference type="AlphaFoldDB" id="A0A1Q3A9T3"/>
<dbReference type="Proteomes" id="UP000187013">
    <property type="component" value="Unassembled WGS sequence"/>
</dbReference>
<evidence type="ECO:0000256" key="3">
    <source>
        <dbReference type="ARBA" id="ARBA00023125"/>
    </source>
</evidence>
<keyword evidence="2" id="KW-0235">DNA replication</keyword>
<accession>A0A1Q3A9T3</accession>
<evidence type="ECO:0000313" key="7">
    <source>
        <dbReference type="EMBL" id="GAV52360.1"/>
    </source>
</evidence>
<comment type="subcellular location">
    <subcellularLocation>
        <location evidence="1">Nucleus</location>
    </subcellularLocation>
</comment>